<evidence type="ECO:0000313" key="5">
    <source>
        <dbReference type="EMBL" id="PPJ23059.1"/>
    </source>
</evidence>
<dbReference type="RefSeq" id="WP_064908675.1">
    <property type="nucleotide sequence ID" value="NZ_PSZD01000026.1"/>
</dbReference>
<dbReference type="Gene3D" id="3.30.300.30">
    <property type="match status" value="1"/>
</dbReference>
<protein>
    <submittedName>
        <fullName evidence="5">Acyl-CoA synthetase</fullName>
    </submittedName>
</protein>
<proteinExistence type="inferred from homology"/>
<dbReference type="InterPro" id="IPR045851">
    <property type="entry name" value="AMP-bd_C_sf"/>
</dbReference>
<dbReference type="SUPFAM" id="SSF56801">
    <property type="entry name" value="Acetyl-CoA synthetase-like"/>
    <property type="match status" value="1"/>
</dbReference>
<reference evidence="5 6" key="1">
    <citation type="submission" date="2018-02" db="EMBL/GenBank/DDBJ databases">
        <title>8 Nocardia nova and 1 Nocardia cyriacigeorgica strain used for evolution to TMP-SMX.</title>
        <authorList>
            <person name="Mehta H."/>
            <person name="Weng J."/>
            <person name="Shamoo Y."/>
        </authorList>
    </citation>
    <scope>NUCLEOTIDE SEQUENCE [LARGE SCALE GENOMIC DNA]</scope>
    <source>
        <strain evidence="5 6">BAA2227</strain>
    </source>
</reference>
<accession>A0A2S5ZY21</accession>
<dbReference type="NCBIfam" id="NF005714">
    <property type="entry name" value="PRK07529.1"/>
    <property type="match status" value="1"/>
</dbReference>
<feature type="domain" description="AMP-binding enzyme C-terminal" evidence="4">
    <location>
        <begin position="494"/>
        <end position="569"/>
    </location>
</feature>
<dbReference type="GO" id="GO:0006631">
    <property type="term" value="P:fatty acid metabolic process"/>
    <property type="evidence" value="ECO:0007669"/>
    <property type="project" value="TreeGrafter"/>
</dbReference>
<dbReference type="InterPro" id="IPR042099">
    <property type="entry name" value="ANL_N_sf"/>
</dbReference>
<organism evidence="5 6">
    <name type="scientific">Nocardia nova</name>
    <dbReference type="NCBI Taxonomy" id="37330"/>
    <lineage>
        <taxon>Bacteria</taxon>
        <taxon>Bacillati</taxon>
        <taxon>Actinomycetota</taxon>
        <taxon>Actinomycetes</taxon>
        <taxon>Mycobacteriales</taxon>
        <taxon>Nocardiaceae</taxon>
        <taxon>Nocardia</taxon>
    </lineage>
</organism>
<evidence type="ECO:0000256" key="1">
    <source>
        <dbReference type="ARBA" id="ARBA00006432"/>
    </source>
</evidence>
<feature type="domain" description="AMP-dependent synthetase/ligase" evidence="3">
    <location>
        <begin position="48"/>
        <end position="436"/>
    </location>
</feature>
<comment type="caution">
    <text evidence="5">The sequence shown here is derived from an EMBL/GenBank/DDBJ whole genome shotgun (WGS) entry which is preliminary data.</text>
</comment>
<keyword evidence="2" id="KW-0436">Ligase</keyword>
<evidence type="ECO:0000259" key="4">
    <source>
        <dbReference type="Pfam" id="PF13193"/>
    </source>
</evidence>
<dbReference type="PROSITE" id="PS00455">
    <property type="entry name" value="AMP_BINDING"/>
    <property type="match status" value="1"/>
</dbReference>
<gene>
    <name evidence="5" type="ORF">C5F51_29850</name>
</gene>
<dbReference type="InterPro" id="IPR025110">
    <property type="entry name" value="AMP-bd_C"/>
</dbReference>
<dbReference type="AlphaFoldDB" id="A0A2S5ZY21"/>
<dbReference type="EMBL" id="PSZD01000026">
    <property type="protein sequence ID" value="PPJ23059.1"/>
    <property type="molecule type" value="Genomic_DNA"/>
</dbReference>
<name>A0A2S5ZY21_9NOCA</name>
<evidence type="ECO:0000259" key="3">
    <source>
        <dbReference type="Pfam" id="PF00501"/>
    </source>
</evidence>
<dbReference type="Pfam" id="PF13193">
    <property type="entry name" value="AMP-binding_C"/>
    <property type="match status" value="1"/>
</dbReference>
<dbReference type="Pfam" id="PF00501">
    <property type="entry name" value="AMP-binding"/>
    <property type="match status" value="1"/>
</dbReference>
<dbReference type="InterPro" id="IPR020845">
    <property type="entry name" value="AMP-binding_CS"/>
</dbReference>
<keyword evidence="6" id="KW-1185">Reference proteome</keyword>
<evidence type="ECO:0000256" key="2">
    <source>
        <dbReference type="ARBA" id="ARBA00022598"/>
    </source>
</evidence>
<sequence length="638" mass="67594">MTDTASLVGASEELLWPRYESPADLETIESIPLEARGLPESTYALLVRAATRWPRRRALTVLPDASRWREPLQRSYSELLADVHRYANLLHELGVGRSDAVALIAPNCAELIPATLAAQLAGIAAPINGGLSGDHIAELLRRSGARTLIAAGPELAPDTWDTARELAERGLLDALLVMRPTATGQPRPALPVIDGVVVGYLELLAAEQVSTEFAGQPPTGSDLAALFHTGGTTGVPKLAAHRHSGEVANAWMIAANSLLDDEAVGFAALPLFHVNALVVTLLAPLFRGQSVVWAGPLGYRDLALYAEFWNIVAHYRIAAMSAVPTVYAVLARCPVQADISSLRYAMVGASPLPAAVREDFQKHTGVTLVEGYGLTEATCATARSFPDVPRPGAVGQRMPYQRVAVVRAADNGAWEDLPAGEIGVLVVDGPTVFAGYVTGRTDAGHRLDGLGTVIDGWLNTGDLAHIDAEGFIHLHGRAKDLIIRGGHNIDPATIEDVLLSHPRVGAAGAVGRPDVHSGEVPVAYVALTGDANVTEDELVRWAAERMHERAAVPKTVTILDALPVTDVGKPYKLGLRADATRCELVDALANAAGVADIVAAVEDGAVVATVVLDSTADRAAVEAVLARYAVTWRVERRR</sequence>
<dbReference type="PANTHER" id="PTHR43201">
    <property type="entry name" value="ACYL-COA SYNTHETASE"/>
    <property type="match status" value="1"/>
</dbReference>
<dbReference type="GO" id="GO:0031956">
    <property type="term" value="F:medium-chain fatty acid-CoA ligase activity"/>
    <property type="evidence" value="ECO:0007669"/>
    <property type="project" value="TreeGrafter"/>
</dbReference>
<dbReference type="InterPro" id="IPR000873">
    <property type="entry name" value="AMP-dep_synth/lig_dom"/>
</dbReference>
<dbReference type="Gene3D" id="3.40.50.12780">
    <property type="entry name" value="N-terminal domain of ligase-like"/>
    <property type="match status" value="1"/>
</dbReference>
<dbReference type="PANTHER" id="PTHR43201:SF5">
    <property type="entry name" value="MEDIUM-CHAIN ACYL-COA LIGASE ACSF2, MITOCHONDRIAL"/>
    <property type="match status" value="1"/>
</dbReference>
<dbReference type="Proteomes" id="UP000238356">
    <property type="component" value="Unassembled WGS sequence"/>
</dbReference>
<evidence type="ECO:0000313" key="6">
    <source>
        <dbReference type="Proteomes" id="UP000238356"/>
    </source>
</evidence>
<comment type="similarity">
    <text evidence="1">Belongs to the ATP-dependent AMP-binding enzyme family.</text>
</comment>